<dbReference type="EMBL" id="JAMZMM010000018">
    <property type="protein sequence ID" value="MCP2727546.1"/>
    <property type="molecule type" value="Genomic_DNA"/>
</dbReference>
<sequence>MYPTTPPSDPKEVLTKMYDLPRVNSQRLELADKYQLLQPQLLGDTFRPPNYLVQQILVARDVKLYYDPQQTSKYKRSDWFALVGVDPCYEQRDLKTSYRVWQEEINPFVVVDLRYSDTEIKDLEPKLPRENPSLSKWEVYEQILRIPYYILFDSKTNHLRVRQLVDNRYKDLKLSDPRIWMNGVQLGLGLWQGTYQGINRRWLRWYDGSLKWILTHEEREQKRAELLAKQLIVLGIDAGNS</sequence>
<reference evidence="2" key="1">
    <citation type="submission" date="2022-06" db="EMBL/GenBank/DDBJ databases">
        <title>New cyanobacteria of genus Symplocastrum in benthos of Lake Baikal.</title>
        <authorList>
            <person name="Sorokovikova E."/>
            <person name="Tikhonova I."/>
            <person name="Krasnopeev A."/>
            <person name="Evseev P."/>
            <person name="Gladkikh A."/>
            <person name="Belykh O."/>
        </authorList>
    </citation>
    <scope>NUCLEOTIDE SEQUENCE</scope>
    <source>
        <strain evidence="2">BBK-W-15</strain>
    </source>
</reference>
<dbReference type="GO" id="GO:0004519">
    <property type="term" value="F:endonuclease activity"/>
    <property type="evidence" value="ECO:0007669"/>
    <property type="project" value="UniProtKB-KW"/>
</dbReference>
<proteinExistence type="predicted"/>
<keyword evidence="2" id="KW-0255">Endonuclease</keyword>
<evidence type="ECO:0000313" key="3">
    <source>
        <dbReference type="Proteomes" id="UP001204953"/>
    </source>
</evidence>
<keyword evidence="2" id="KW-0378">Hydrolase</keyword>
<name>A0AAE3KLC4_9CYAN</name>
<organism evidence="2 3">
    <name type="scientific">Limnofasciculus baicalensis BBK-W-15</name>
    <dbReference type="NCBI Taxonomy" id="2699891"/>
    <lineage>
        <taxon>Bacteria</taxon>
        <taxon>Bacillati</taxon>
        <taxon>Cyanobacteriota</taxon>
        <taxon>Cyanophyceae</taxon>
        <taxon>Coleofasciculales</taxon>
        <taxon>Coleofasciculaceae</taxon>
        <taxon>Limnofasciculus</taxon>
        <taxon>Limnofasciculus baicalensis</taxon>
    </lineage>
</organism>
<protein>
    <submittedName>
        <fullName evidence="2">Uma2 family endonuclease</fullName>
    </submittedName>
</protein>
<gene>
    <name evidence="2" type="ORF">NJ959_03530</name>
</gene>
<evidence type="ECO:0000313" key="2">
    <source>
        <dbReference type="EMBL" id="MCP2727546.1"/>
    </source>
</evidence>
<dbReference type="Proteomes" id="UP001204953">
    <property type="component" value="Unassembled WGS sequence"/>
</dbReference>
<comment type="caution">
    <text evidence="2">The sequence shown here is derived from an EMBL/GenBank/DDBJ whole genome shotgun (WGS) entry which is preliminary data.</text>
</comment>
<dbReference type="RefSeq" id="WP_254010358.1">
    <property type="nucleotide sequence ID" value="NZ_JAMZMM010000018.1"/>
</dbReference>
<accession>A0AAE3KLC4</accession>
<dbReference type="InterPro" id="IPR008538">
    <property type="entry name" value="Uma2"/>
</dbReference>
<feature type="domain" description="Putative restriction endonuclease" evidence="1">
    <location>
        <begin position="55"/>
        <end position="176"/>
    </location>
</feature>
<keyword evidence="3" id="KW-1185">Reference proteome</keyword>
<dbReference type="PANTHER" id="PTHR33352:SF3">
    <property type="entry name" value="SLR1612 PROTEIN"/>
    <property type="match status" value="1"/>
</dbReference>
<keyword evidence="2" id="KW-0540">Nuclease</keyword>
<dbReference type="PANTHER" id="PTHR33352">
    <property type="entry name" value="SLR1095 PROTEIN"/>
    <property type="match status" value="1"/>
</dbReference>
<evidence type="ECO:0000259" key="1">
    <source>
        <dbReference type="Pfam" id="PF05685"/>
    </source>
</evidence>
<dbReference type="Pfam" id="PF05685">
    <property type="entry name" value="Uma2"/>
    <property type="match status" value="1"/>
</dbReference>
<dbReference type="AlphaFoldDB" id="A0AAE3KLC4"/>